<dbReference type="PANTHER" id="PTHR13622:SF8">
    <property type="entry name" value="THIAMIN PYROPHOSPHOKINASE 1"/>
    <property type="match status" value="1"/>
</dbReference>
<reference evidence="3" key="1">
    <citation type="submission" date="2019-06" db="EMBL/GenBank/DDBJ databases">
        <title>Draft genome sequence of the griseofulvin-producing fungus Xylaria cubensis strain G536.</title>
        <authorList>
            <person name="Mead M.E."/>
            <person name="Raja H.A."/>
            <person name="Steenwyk J.L."/>
            <person name="Knowles S.L."/>
            <person name="Oberlies N.H."/>
            <person name="Rokas A."/>
        </authorList>
    </citation>
    <scope>NUCLEOTIDE SEQUENCE [LARGE SCALE GENOMIC DNA]</scope>
    <source>
        <strain evidence="3">G536</strain>
    </source>
</reference>
<evidence type="ECO:0000313" key="2">
    <source>
        <dbReference type="EMBL" id="TRX88907.1"/>
    </source>
</evidence>
<dbReference type="OrthoDB" id="10261522at2759"/>
<dbReference type="CDD" id="cd03676">
    <property type="entry name" value="NUDIX_Tnr3_like"/>
    <property type="match status" value="1"/>
</dbReference>
<proteinExistence type="predicted"/>
<name>A0A553HLW3_9PEZI</name>
<dbReference type="STRING" id="2512241.A0A553HLW3"/>
<dbReference type="AlphaFoldDB" id="A0A553HLW3"/>
<dbReference type="Pfam" id="PF00293">
    <property type="entry name" value="NUDIX"/>
    <property type="match status" value="1"/>
</dbReference>
<dbReference type="FunFam" id="3.90.79.10:FF:000019">
    <property type="entry name" value="Thiamin pyrophosphokinase, putative"/>
    <property type="match status" value="1"/>
</dbReference>
<dbReference type="Gene3D" id="3.90.79.10">
    <property type="entry name" value="Nucleoside Triphosphate Pyrophosphohydrolase"/>
    <property type="match status" value="1"/>
</dbReference>
<comment type="caution">
    <text evidence="2">The sequence shown here is derived from an EMBL/GenBank/DDBJ whole genome shotgun (WGS) entry which is preliminary data.</text>
</comment>
<dbReference type="InterPro" id="IPR015797">
    <property type="entry name" value="NUDIX_hydrolase-like_dom_sf"/>
</dbReference>
<evidence type="ECO:0000313" key="3">
    <source>
        <dbReference type="Proteomes" id="UP000319160"/>
    </source>
</evidence>
<dbReference type="InterPro" id="IPR000086">
    <property type="entry name" value="NUDIX_hydrolase_dom"/>
</dbReference>
<accession>A0A553HLW3</accession>
<keyword evidence="3" id="KW-1185">Reference proteome</keyword>
<gene>
    <name evidence="2" type="ORF">FHL15_010250</name>
</gene>
<dbReference type="SUPFAM" id="SSF55811">
    <property type="entry name" value="Nudix"/>
    <property type="match status" value="1"/>
</dbReference>
<dbReference type="GO" id="GO:0044715">
    <property type="term" value="F:8-oxo-dGDP phosphatase activity"/>
    <property type="evidence" value="ECO:0007669"/>
    <property type="project" value="UniProtKB-ARBA"/>
</dbReference>
<dbReference type="EMBL" id="VFLP01000078">
    <property type="protein sequence ID" value="TRX88907.1"/>
    <property type="molecule type" value="Genomic_DNA"/>
</dbReference>
<sequence>MEKNMSYLDVMKLADTFPYKYKEPEAYHELTMTLYKLVWKDNNGPALGYMLASTVNRLLAVPESLRGPVVIDESAQTIRAFEQATEPERSAAVAAVMQYWRENETFDTLRGWRDELWPVYGSDTEVLYSAERSGVGLLGAMRYGVHMMGYVRDETVPHGMRLWVPRRAHDKPTYPGMLDNTVAGGLMTGEDPFECMVREADEEASLSEKLMRERAKFTGMVTYIYITDERAGGEAGQIYPETQWVYDIELPADERPTPKDGEVAEFYLWTVDEVREGLARDQFKPNCALVVVNFFIRHGIIAAANEPDYAEILQRLHRKLPFPGPHQAYAASLEAPAAALADTAATLAS</sequence>
<protein>
    <recommendedName>
        <fullName evidence="1">Nudix hydrolase domain-containing protein</fullName>
    </recommendedName>
</protein>
<dbReference type="PROSITE" id="PS51462">
    <property type="entry name" value="NUDIX"/>
    <property type="match status" value="1"/>
</dbReference>
<dbReference type="Proteomes" id="UP000319160">
    <property type="component" value="Unassembled WGS sequence"/>
</dbReference>
<dbReference type="InterPro" id="IPR031804">
    <property type="entry name" value="DUF4743"/>
</dbReference>
<dbReference type="Pfam" id="PF15916">
    <property type="entry name" value="DUF4743"/>
    <property type="match status" value="1"/>
</dbReference>
<dbReference type="PANTHER" id="PTHR13622">
    <property type="entry name" value="THIAMIN PYROPHOSPHOKINASE"/>
    <property type="match status" value="1"/>
</dbReference>
<evidence type="ECO:0000259" key="1">
    <source>
        <dbReference type="PROSITE" id="PS51462"/>
    </source>
</evidence>
<organism evidence="2 3">
    <name type="scientific">Xylaria flabelliformis</name>
    <dbReference type="NCBI Taxonomy" id="2512241"/>
    <lineage>
        <taxon>Eukaryota</taxon>
        <taxon>Fungi</taxon>
        <taxon>Dikarya</taxon>
        <taxon>Ascomycota</taxon>
        <taxon>Pezizomycotina</taxon>
        <taxon>Sordariomycetes</taxon>
        <taxon>Xylariomycetidae</taxon>
        <taxon>Xylariales</taxon>
        <taxon>Xylariaceae</taxon>
        <taxon>Xylaria</taxon>
    </lineage>
</organism>
<feature type="domain" description="Nudix hydrolase" evidence="1">
    <location>
        <begin position="142"/>
        <end position="293"/>
    </location>
</feature>